<dbReference type="PANTHER" id="PTHR12264">
    <property type="entry name" value="TRANSCRIPTION INITIATION FACTOR TFIID SUBUNIT 12"/>
    <property type="match status" value="1"/>
</dbReference>
<keyword evidence="4" id="KW-0804">Transcription</keyword>
<dbReference type="OrthoDB" id="2193432at2759"/>
<dbReference type="Proteomes" id="UP000054097">
    <property type="component" value="Unassembled WGS sequence"/>
</dbReference>
<dbReference type="GO" id="GO:0003677">
    <property type="term" value="F:DNA binding"/>
    <property type="evidence" value="ECO:0007669"/>
    <property type="project" value="TreeGrafter"/>
</dbReference>
<dbReference type="HOGENOM" id="CLU_072859_0_0_1"/>
<reference evidence="9" key="2">
    <citation type="submission" date="2015-01" db="EMBL/GenBank/DDBJ databases">
        <title>Evolutionary Origins and Diversification of the Mycorrhizal Mutualists.</title>
        <authorList>
            <consortium name="DOE Joint Genome Institute"/>
            <consortium name="Mycorrhizal Genomics Consortium"/>
            <person name="Kohler A."/>
            <person name="Kuo A."/>
            <person name="Nagy L.G."/>
            <person name="Floudas D."/>
            <person name="Copeland A."/>
            <person name="Barry K.W."/>
            <person name="Cichocki N."/>
            <person name="Veneault-Fourrey C."/>
            <person name="LaButti K."/>
            <person name="Lindquist E.A."/>
            <person name="Lipzen A."/>
            <person name="Lundell T."/>
            <person name="Morin E."/>
            <person name="Murat C."/>
            <person name="Riley R."/>
            <person name="Ohm R."/>
            <person name="Sun H."/>
            <person name="Tunlid A."/>
            <person name="Henrissat B."/>
            <person name="Grigoriev I.V."/>
            <person name="Hibbett D.S."/>
            <person name="Martin F."/>
        </authorList>
    </citation>
    <scope>NUCLEOTIDE SEQUENCE [LARGE SCALE GENOMIC DNA]</scope>
    <source>
        <strain evidence="9">MAFF 305830</strain>
    </source>
</reference>
<feature type="region of interest" description="Disordered" evidence="6">
    <location>
        <begin position="202"/>
        <end position="272"/>
    </location>
</feature>
<evidence type="ECO:0000259" key="7">
    <source>
        <dbReference type="Pfam" id="PF03847"/>
    </source>
</evidence>
<comment type="similarity">
    <text evidence="2">Belongs to the TAF12 family.</text>
</comment>
<dbReference type="InterPro" id="IPR003228">
    <property type="entry name" value="TFIID_TAF12_dom"/>
</dbReference>
<comment type="subcellular location">
    <subcellularLocation>
        <location evidence="1">Nucleus</location>
    </subcellularLocation>
</comment>
<gene>
    <name evidence="8" type="ORF">M408DRAFT_63472</name>
</gene>
<evidence type="ECO:0000313" key="9">
    <source>
        <dbReference type="Proteomes" id="UP000054097"/>
    </source>
</evidence>
<feature type="compositionally biased region" description="Gly residues" evidence="6">
    <location>
        <begin position="212"/>
        <end position="249"/>
    </location>
</feature>
<sequence>MLAVERGTNALQLYTTALNNNPQLQQHQQLPPHNRMEGVIQTPATVPFAEKISDPEGLTKVLSMDAAAHTDPGPVSFPPLRPTLTGGVPLGIQNSTPAHILPPQDDPSIFVPDIRPTSLRKNQAAEQHVRKKIQELVSSVDSNVKVDADAEDLLLEIADEFIDSVANFACRLAKHRGSQNLDVRDLQLHLEMHHGIRIPGFSVDPPGHGPSTAGGTGGTGAAGGAGTSGAGAGGKKGGGGTGGGMGAAGAAGAKRSSRLAAVNQAKKEARLL</sequence>
<dbReference type="GO" id="GO:0005669">
    <property type="term" value="C:transcription factor TFIID complex"/>
    <property type="evidence" value="ECO:0007669"/>
    <property type="project" value="InterPro"/>
</dbReference>
<dbReference type="PANTHER" id="PTHR12264:SF21">
    <property type="entry name" value="TRANSCRIPTION INITIATION FACTOR TFIID SUBUNIT 12"/>
    <property type="match status" value="1"/>
</dbReference>
<dbReference type="GO" id="GO:0051123">
    <property type="term" value="P:RNA polymerase II preinitiation complex assembly"/>
    <property type="evidence" value="ECO:0007669"/>
    <property type="project" value="TreeGrafter"/>
</dbReference>
<dbReference type="STRING" id="933852.A0A0C3BLN5"/>
<dbReference type="GO" id="GO:0017025">
    <property type="term" value="F:TBP-class protein binding"/>
    <property type="evidence" value="ECO:0007669"/>
    <property type="project" value="TreeGrafter"/>
</dbReference>
<protein>
    <recommendedName>
        <fullName evidence="7">Transcription initiation factor TFIID subunit 12 domain-containing protein</fullName>
    </recommendedName>
</protein>
<evidence type="ECO:0000313" key="8">
    <source>
        <dbReference type="EMBL" id="KIM32386.1"/>
    </source>
</evidence>
<evidence type="ECO:0000256" key="3">
    <source>
        <dbReference type="ARBA" id="ARBA00023015"/>
    </source>
</evidence>
<proteinExistence type="inferred from homology"/>
<feature type="domain" description="Transcription initiation factor TFIID subunit 12" evidence="7">
    <location>
        <begin position="130"/>
        <end position="193"/>
    </location>
</feature>
<dbReference type="Gene3D" id="1.10.20.10">
    <property type="entry name" value="Histone, subunit A"/>
    <property type="match status" value="1"/>
</dbReference>
<evidence type="ECO:0000256" key="4">
    <source>
        <dbReference type="ARBA" id="ARBA00023163"/>
    </source>
</evidence>
<dbReference type="InterPro" id="IPR009072">
    <property type="entry name" value="Histone-fold"/>
</dbReference>
<dbReference type="CDD" id="cd07981">
    <property type="entry name" value="HFD_TAF12"/>
    <property type="match status" value="1"/>
</dbReference>
<dbReference type="InterPro" id="IPR037794">
    <property type="entry name" value="TAF12"/>
</dbReference>
<dbReference type="EMBL" id="KN824280">
    <property type="protein sequence ID" value="KIM32386.1"/>
    <property type="molecule type" value="Genomic_DNA"/>
</dbReference>
<dbReference type="AlphaFoldDB" id="A0A0C3BLN5"/>
<reference evidence="8 9" key="1">
    <citation type="submission" date="2014-04" db="EMBL/GenBank/DDBJ databases">
        <authorList>
            <consortium name="DOE Joint Genome Institute"/>
            <person name="Kuo A."/>
            <person name="Zuccaro A."/>
            <person name="Kohler A."/>
            <person name="Nagy L.G."/>
            <person name="Floudas D."/>
            <person name="Copeland A."/>
            <person name="Barry K.W."/>
            <person name="Cichocki N."/>
            <person name="Veneault-Fourrey C."/>
            <person name="LaButti K."/>
            <person name="Lindquist E.A."/>
            <person name="Lipzen A."/>
            <person name="Lundell T."/>
            <person name="Morin E."/>
            <person name="Murat C."/>
            <person name="Sun H."/>
            <person name="Tunlid A."/>
            <person name="Henrissat B."/>
            <person name="Grigoriev I.V."/>
            <person name="Hibbett D.S."/>
            <person name="Martin F."/>
            <person name="Nordberg H.P."/>
            <person name="Cantor M.N."/>
            <person name="Hua S.X."/>
        </authorList>
    </citation>
    <scope>NUCLEOTIDE SEQUENCE [LARGE SCALE GENOMIC DNA]</scope>
    <source>
        <strain evidence="8 9">MAFF 305830</strain>
    </source>
</reference>
<keyword evidence="5" id="KW-0539">Nucleus</keyword>
<evidence type="ECO:0000256" key="2">
    <source>
        <dbReference type="ARBA" id="ARBA00007530"/>
    </source>
</evidence>
<keyword evidence="9" id="KW-1185">Reference proteome</keyword>
<evidence type="ECO:0000256" key="6">
    <source>
        <dbReference type="SAM" id="MobiDB-lite"/>
    </source>
</evidence>
<evidence type="ECO:0000256" key="5">
    <source>
        <dbReference type="ARBA" id="ARBA00023242"/>
    </source>
</evidence>
<keyword evidence="3" id="KW-0805">Transcription regulation</keyword>
<dbReference type="SUPFAM" id="SSF47113">
    <property type="entry name" value="Histone-fold"/>
    <property type="match status" value="1"/>
</dbReference>
<organism evidence="8 9">
    <name type="scientific">Serendipita vermifera MAFF 305830</name>
    <dbReference type="NCBI Taxonomy" id="933852"/>
    <lineage>
        <taxon>Eukaryota</taxon>
        <taxon>Fungi</taxon>
        <taxon>Dikarya</taxon>
        <taxon>Basidiomycota</taxon>
        <taxon>Agaricomycotina</taxon>
        <taxon>Agaricomycetes</taxon>
        <taxon>Sebacinales</taxon>
        <taxon>Serendipitaceae</taxon>
        <taxon>Serendipita</taxon>
    </lineage>
</organism>
<dbReference type="Pfam" id="PF03847">
    <property type="entry name" value="TFIID_20kDa"/>
    <property type="match status" value="1"/>
</dbReference>
<dbReference type="GO" id="GO:0000124">
    <property type="term" value="C:SAGA complex"/>
    <property type="evidence" value="ECO:0007669"/>
    <property type="project" value="InterPro"/>
</dbReference>
<evidence type="ECO:0000256" key="1">
    <source>
        <dbReference type="ARBA" id="ARBA00004123"/>
    </source>
</evidence>
<accession>A0A0C3BLN5</accession>
<dbReference type="GO" id="GO:0046982">
    <property type="term" value="F:protein heterodimerization activity"/>
    <property type="evidence" value="ECO:0007669"/>
    <property type="project" value="InterPro"/>
</dbReference>
<name>A0A0C3BLN5_SERVB</name>